<feature type="non-terminal residue" evidence="1">
    <location>
        <position position="1"/>
    </location>
</feature>
<gene>
    <name evidence="1" type="ORF">PCOR1329_LOCUS37289</name>
</gene>
<accession>A0ABN9TC79</accession>
<keyword evidence="2" id="KW-1185">Reference proteome</keyword>
<dbReference type="Proteomes" id="UP001189429">
    <property type="component" value="Unassembled WGS sequence"/>
</dbReference>
<proteinExistence type="predicted"/>
<dbReference type="EMBL" id="CAUYUJ010014521">
    <property type="protein sequence ID" value="CAK0842450.1"/>
    <property type="molecule type" value="Genomic_DNA"/>
</dbReference>
<evidence type="ECO:0000313" key="1">
    <source>
        <dbReference type="EMBL" id="CAK0842450.1"/>
    </source>
</evidence>
<organism evidence="1 2">
    <name type="scientific">Prorocentrum cordatum</name>
    <dbReference type="NCBI Taxonomy" id="2364126"/>
    <lineage>
        <taxon>Eukaryota</taxon>
        <taxon>Sar</taxon>
        <taxon>Alveolata</taxon>
        <taxon>Dinophyceae</taxon>
        <taxon>Prorocentrales</taxon>
        <taxon>Prorocentraceae</taxon>
        <taxon>Prorocentrum</taxon>
    </lineage>
</organism>
<sequence>ELTLVIAVGGTWPRERLMAEVQEENEPLRMCPRSYADGTTRAETPLHLCWTCPHNKGKRAFQDSDTLVPEAVAQYEQCPAFWFRGLTPSAWTSTLPPARDERWEFDDNKTCSPGALGVGTQSEPIRICGDASGGLNTMKPAQRRVGVALVTVASQHPFRAGVTGKMGLTGRRLTAFRRELAALEAAIFLTSGRLVYITDNLGVAE</sequence>
<feature type="non-terminal residue" evidence="1">
    <location>
        <position position="205"/>
    </location>
</feature>
<comment type="caution">
    <text evidence="1">The sequence shown here is derived from an EMBL/GenBank/DDBJ whole genome shotgun (WGS) entry which is preliminary data.</text>
</comment>
<reference evidence="1" key="1">
    <citation type="submission" date="2023-10" db="EMBL/GenBank/DDBJ databases">
        <authorList>
            <person name="Chen Y."/>
            <person name="Shah S."/>
            <person name="Dougan E. K."/>
            <person name="Thang M."/>
            <person name="Chan C."/>
        </authorList>
    </citation>
    <scope>NUCLEOTIDE SEQUENCE [LARGE SCALE GENOMIC DNA]</scope>
</reference>
<protein>
    <submittedName>
        <fullName evidence="1">Uncharacterized protein</fullName>
    </submittedName>
</protein>
<evidence type="ECO:0000313" key="2">
    <source>
        <dbReference type="Proteomes" id="UP001189429"/>
    </source>
</evidence>
<name>A0ABN9TC79_9DINO</name>